<keyword evidence="4 11" id="KW-1003">Cell membrane</keyword>
<feature type="transmembrane region" description="Helical" evidence="11">
    <location>
        <begin position="119"/>
        <end position="139"/>
    </location>
</feature>
<evidence type="ECO:0000313" key="17">
    <source>
        <dbReference type="Proteomes" id="UP000284767"/>
    </source>
</evidence>
<keyword evidence="3 11" id="KW-0813">Transport</keyword>
<evidence type="ECO:0000256" key="8">
    <source>
        <dbReference type="ARBA" id="ARBA00022989"/>
    </source>
</evidence>
<keyword evidence="5" id="KW-0762">Sugar transport</keyword>
<reference evidence="15" key="5">
    <citation type="submission" date="2023-10" db="EMBL/GenBank/DDBJ databases">
        <title>Pathogen: clinical or host-associated sample.</title>
        <authorList>
            <person name="Hergert J."/>
            <person name="Casey R."/>
            <person name="Wagner J."/>
            <person name="Young E.L."/>
            <person name="Oakeson K.F."/>
        </authorList>
    </citation>
    <scope>NUCLEOTIDE SEQUENCE</scope>
    <source>
        <strain evidence="15">2021CK-01020</strain>
    </source>
</reference>
<evidence type="ECO:0000313" key="15">
    <source>
        <dbReference type="EMBL" id="WOS80641.1"/>
    </source>
</evidence>
<accession>A0A0D7MIG3</accession>
<organism evidence="13 16">
    <name type="scientific">Pseudomonas aeruginosa</name>
    <dbReference type="NCBI Taxonomy" id="287"/>
    <lineage>
        <taxon>Bacteria</taxon>
        <taxon>Pseudomonadati</taxon>
        <taxon>Pseudomonadota</taxon>
        <taxon>Gammaproteobacteria</taxon>
        <taxon>Pseudomonadales</taxon>
        <taxon>Pseudomonadaceae</taxon>
        <taxon>Pseudomonas</taxon>
    </lineage>
</organism>
<evidence type="ECO:0000256" key="7">
    <source>
        <dbReference type="ARBA" id="ARBA00022903"/>
    </source>
</evidence>
<dbReference type="GO" id="GO:0043190">
    <property type="term" value="C:ATP-binding cassette (ABC) transporter complex"/>
    <property type="evidence" value="ECO:0007669"/>
    <property type="project" value="InterPro"/>
</dbReference>
<feature type="transmembrane region" description="Helical" evidence="11">
    <location>
        <begin position="182"/>
        <end position="198"/>
    </location>
</feature>
<dbReference type="RefSeq" id="WP_003097732.1">
    <property type="nucleotide sequence ID" value="NZ_AP014622.1"/>
</dbReference>
<accession>A0A1S1CA70</accession>
<feature type="transmembrane region" description="Helical" evidence="11">
    <location>
        <begin position="70"/>
        <end position="87"/>
    </location>
</feature>
<dbReference type="GO" id="GO:0015774">
    <property type="term" value="P:polysaccharide transport"/>
    <property type="evidence" value="ECO:0007669"/>
    <property type="project" value="UniProtKB-KW"/>
</dbReference>
<evidence type="ECO:0000256" key="9">
    <source>
        <dbReference type="ARBA" id="ARBA00023047"/>
    </source>
</evidence>
<proteinExistence type="inferred from homology"/>
<keyword evidence="6 11" id="KW-0812">Transmembrane</keyword>
<keyword evidence="8 11" id="KW-1133">Transmembrane helix</keyword>
<dbReference type="GO" id="GO:0140359">
    <property type="term" value="F:ABC-type transporter activity"/>
    <property type="evidence" value="ECO:0007669"/>
    <property type="project" value="InterPro"/>
</dbReference>
<evidence type="ECO:0000256" key="10">
    <source>
        <dbReference type="ARBA" id="ARBA00023136"/>
    </source>
</evidence>
<keyword evidence="10 11" id="KW-0472">Membrane</keyword>
<gene>
    <name evidence="13" type="ORF">CAZ10_23415</name>
    <name evidence="14" type="ORF">IPC1295_00470</name>
    <name evidence="15" type="ORF">L4V69_16275</name>
</gene>
<dbReference type="EMBL" id="NSNE01000001">
    <property type="protein sequence ID" value="RPM23016.1"/>
    <property type="molecule type" value="Genomic_DNA"/>
</dbReference>
<evidence type="ECO:0000256" key="11">
    <source>
        <dbReference type="RuleBase" id="RU361157"/>
    </source>
</evidence>
<comment type="similarity">
    <text evidence="2 11">Belongs to the ABC-2 integral membrane protein family.</text>
</comment>
<evidence type="ECO:0000313" key="14">
    <source>
        <dbReference type="EMBL" id="RPM23016.1"/>
    </source>
</evidence>
<dbReference type="InterPro" id="IPR047817">
    <property type="entry name" value="ABC2_TM_bact-type"/>
</dbReference>
<dbReference type="Proteomes" id="UP000284767">
    <property type="component" value="Unassembled WGS sequence"/>
</dbReference>
<evidence type="ECO:0000256" key="2">
    <source>
        <dbReference type="ARBA" id="ARBA00007783"/>
    </source>
</evidence>
<feature type="transmembrane region" description="Helical" evidence="11">
    <location>
        <begin position="148"/>
        <end position="170"/>
    </location>
</feature>
<dbReference type="PIRSF" id="PIRSF006648">
    <property type="entry name" value="DrrB"/>
    <property type="match status" value="1"/>
</dbReference>
<feature type="transmembrane region" description="Helical" evidence="11">
    <location>
        <begin position="38"/>
        <end position="58"/>
    </location>
</feature>
<protein>
    <recommendedName>
        <fullName evidence="11">Transport permease protein</fullName>
    </recommendedName>
</protein>
<dbReference type="SMR" id="A0A0D7MIG3"/>
<evidence type="ECO:0000256" key="1">
    <source>
        <dbReference type="ARBA" id="ARBA00004651"/>
    </source>
</evidence>
<evidence type="ECO:0000259" key="12">
    <source>
        <dbReference type="PROSITE" id="PS51012"/>
    </source>
</evidence>
<sequence>MSGSLLVPASLASRIRLLLVMTRREVELRYRDAMLGRIWIIVSPFLLLLIYTFVFGFVLKSRWGGSQSTLSFALTLFSGLLLNGILAESLSRAPTIIQANANYVKKLVFPLEILPLTPLLAAFFNAMLGYLVLCIFLLFSGVEPGWQLVLLPLALLPFLLCVTGLAWFLAGLGVYVRDIGQFVQFLLVLLLFISPVFYPLSSLPPVMQPYLYLNPLTIPVEMVRAILFDAPYPTLGVFSVYCVASLLVCSSGFLWFRRVQEGFADVL</sequence>
<keyword evidence="7" id="KW-0972">Capsule biogenesis/degradation</keyword>
<evidence type="ECO:0000313" key="13">
    <source>
        <dbReference type="EMBL" id="OTI58575.1"/>
    </source>
</evidence>
<dbReference type="PRINTS" id="PR00164">
    <property type="entry name" value="ABC2TRNSPORT"/>
</dbReference>
<evidence type="ECO:0000256" key="3">
    <source>
        <dbReference type="ARBA" id="ARBA00022448"/>
    </source>
</evidence>
<evidence type="ECO:0000256" key="5">
    <source>
        <dbReference type="ARBA" id="ARBA00022597"/>
    </source>
</evidence>
<dbReference type="Proteomes" id="UP000194857">
    <property type="component" value="Unassembled WGS sequence"/>
</dbReference>
<comment type="subcellular location">
    <subcellularLocation>
        <location evidence="11">Cell inner membrane</location>
        <topology evidence="11">Multi-pass membrane protein</topology>
    </subcellularLocation>
    <subcellularLocation>
        <location evidence="1">Cell membrane</location>
        <topology evidence="1">Multi-pass membrane protein</topology>
    </subcellularLocation>
</comment>
<dbReference type="EMBL" id="CP136986">
    <property type="protein sequence ID" value="WOS80641.1"/>
    <property type="molecule type" value="Genomic_DNA"/>
</dbReference>
<reference evidence="13 16" key="1">
    <citation type="submission" date="2017-05" db="EMBL/GenBank/DDBJ databases">
        <authorList>
            <person name="Song R."/>
            <person name="Chenine A.L."/>
            <person name="Ruprecht R.M."/>
        </authorList>
    </citation>
    <scope>NUCLEOTIDE SEQUENCE [LARGE SCALE GENOMIC DNA]</scope>
    <source>
        <strain evidence="13 16">S567_C10_BS</strain>
    </source>
</reference>
<feature type="domain" description="ABC transmembrane type-2" evidence="12">
    <location>
        <begin position="35"/>
        <end position="259"/>
    </location>
</feature>
<name>A0A0D7MIG3_PSEAI</name>
<dbReference type="GO" id="GO:0015920">
    <property type="term" value="P:lipopolysaccharide transport"/>
    <property type="evidence" value="ECO:0007669"/>
    <property type="project" value="TreeGrafter"/>
</dbReference>
<dbReference type="AlphaFoldDB" id="A0A0D7MIG3"/>
<reference evidence="14 17" key="2">
    <citation type="submission" date="2017-08" db="EMBL/GenBank/DDBJ databases">
        <authorList>
            <person name="Feschi L."/>
            <person name="Jeukens J."/>
            <person name="Emond-Rheault J.-G."/>
            <person name="Kukavica-Ibrulj I."/>
            <person name="Boyle B."/>
            <person name="Levesque R.C."/>
        </authorList>
    </citation>
    <scope>NUCLEOTIDE SEQUENCE [LARGE SCALE GENOMIC DNA]</scope>
    <source>
        <strain evidence="14 17">PA-W36</strain>
    </source>
</reference>
<keyword evidence="9" id="KW-0625">Polysaccharide transport</keyword>
<dbReference type="PANTHER" id="PTHR30413:SF10">
    <property type="entry name" value="CAPSULE POLYSACCHARIDE EXPORT INNER-MEMBRANE PROTEIN CTRC"/>
    <property type="match status" value="1"/>
</dbReference>
<dbReference type="PROSITE" id="PS51012">
    <property type="entry name" value="ABC_TM2"/>
    <property type="match status" value="1"/>
</dbReference>
<dbReference type="Pfam" id="PF01061">
    <property type="entry name" value="ABC2_membrane"/>
    <property type="match status" value="1"/>
</dbReference>
<dbReference type="PANTHER" id="PTHR30413">
    <property type="entry name" value="INNER MEMBRANE TRANSPORT PERMEASE"/>
    <property type="match status" value="1"/>
</dbReference>
<evidence type="ECO:0000256" key="6">
    <source>
        <dbReference type="ARBA" id="ARBA00022692"/>
    </source>
</evidence>
<evidence type="ECO:0000256" key="4">
    <source>
        <dbReference type="ARBA" id="ARBA00022475"/>
    </source>
</evidence>
<reference evidence="15" key="4">
    <citation type="submission" date="2023-06" db="EMBL/GenBank/DDBJ databases">
        <authorList>
            <consortium name="Clinical and Environmental Microbiology Branch: Whole genome sequencing antimicrobial resistance pathogens in the healthcare setting"/>
        </authorList>
    </citation>
    <scope>NUCLEOTIDE SEQUENCE</scope>
    <source>
        <strain evidence="15">2021CK-01020</strain>
    </source>
</reference>
<dbReference type="OMA" id="GPLWYFI"/>
<reference evidence="14 17" key="3">
    <citation type="submission" date="2019-01" db="EMBL/GenBank/DDBJ databases">
        <title>The Pseudomonas aeruginosa pan-genome provides new insights on its population structure, horizontal gene transfer and pathogenicity.</title>
        <authorList>
            <person name="Freschi L."/>
            <person name="Vincent A.T."/>
            <person name="Jeukens J."/>
            <person name="Emond-Rheault J.-G."/>
            <person name="Kukavica-Ibrulj I."/>
            <person name="Dupont M.-J."/>
            <person name="Charette S.J."/>
            <person name="Boyle B."/>
            <person name="Levesque R.C."/>
        </authorList>
    </citation>
    <scope>NUCLEOTIDE SEQUENCE [LARGE SCALE GENOMIC DNA]</scope>
    <source>
        <strain evidence="14 17">PA-W36</strain>
    </source>
</reference>
<dbReference type="EMBL" id="NFFZ01000013">
    <property type="protein sequence ID" value="OTI58575.1"/>
    <property type="molecule type" value="Genomic_DNA"/>
</dbReference>
<dbReference type="InterPro" id="IPR013525">
    <property type="entry name" value="ABC2_TM"/>
</dbReference>
<dbReference type="Proteomes" id="UP001297540">
    <property type="component" value="Chromosome"/>
</dbReference>
<dbReference type="InterPro" id="IPR000412">
    <property type="entry name" value="ABC_2_transport"/>
</dbReference>
<feature type="transmembrane region" description="Helical" evidence="11">
    <location>
        <begin position="234"/>
        <end position="256"/>
    </location>
</feature>
<evidence type="ECO:0000313" key="16">
    <source>
        <dbReference type="Proteomes" id="UP000194857"/>
    </source>
</evidence>